<evidence type="ECO:0000313" key="3">
    <source>
        <dbReference type="Proteomes" id="UP000593571"/>
    </source>
</evidence>
<reference evidence="2 3" key="1">
    <citation type="journal article" date="2020" name="Nature">
        <title>Six reference-quality genomes reveal evolution of bat adaptations.</title>
        <authorList>
            <person name="Jebb D."/>
            <person name="Huang Z."/>
            <person name="Pippel M."/>
            <person name="Hughes G.M."/>
            <person name="Lavrichenko K."/>
            <person name="Devanna P."/>
            <person name="Winkler S."/>
            <person name="Jermiin L.S."/>
            <person name="Skirmuntt E.C."/>
            <person name="Katzourakis A."/>
            <person name="Burkitt-Gray L."/>
            <person name="Ray D.A."/>
            <person name="Sullivan K.A.M."/>
            <person name="Roscito J.G."/>
            <person name="Kirilenko B.M."/>
            <person name="Davalos L.M."/>
            <person name="Corthals A.P."/>
            <person name="Power M.L."/>
            <person name="Jones G."/>
            <person name="Ransome R.D."/>
            <person name="Dechmann D.K.N."/>
            <person name="Locatelli A.G."/>
            <person name="Puechmaille S.J."/>
            <person name="Fedrigo O."/>
            <person name="Jarvis E.D."/>
            <person name="Hiller M."/>
            <person name="Vernes S.C."/>
            <person name="Myers E.W."/>
            <person name="Teeling E.C."/>
        </authorList>
    </citation>
    <scope>NUCLEOTIDE SEQUENCE [LARGE SCALE GENOMIC DNA]</scope>
    <source>
        <strain evidence="2">MRouAeg1</strain>
        <tissue evidence="2">Muscle</tissue>
    </source>
</reference>
<proteinExistence type="predicted"/>
<accession>A0A7J8BEH6</accession>
<comment type="caution">
    <text evidence="2">The sequence shown here is derived from an EMBL/GenBank/DDBJ whole genome shotgun (WGS) entry which is preliminary data.</text>
</comment>
<protein>
    <submittedName>
        <fullName evidence="2">Uncharacterized protein</fullName>
    </submittedName>
</protein>
<organism evidence="2 3">
    <name type="scientific">Rousettus aegyptiacus</name>
    <name type="common">Egyptian fruit bat</name>
    <name type="synonym">Pteropus aegyptiacus</name>
    <dbReference type="NCBI Taxonomy" id="9407"/>
    <lineage>
        <taxon>Eukaryota</taxon>
        <taxon>Metazoa</taxon>
        <taxon>Chordata</taxon>
        <taxon>Craniata</taxon>
        <taxon>Vertebrata</taxon>
        <taxon>Euteleostomi</taxon>
        <taxon>Mammalia</taxon>
        <taxon>Eutheria</taxon>
        <taxon>Laurasiatheria</taxon>
        <taxon>Chiroptera</taxon>
        <taxon>Yinpterochiroptera</taxon>
        <taxon>Pteropodoidea</taxon>
        <taxon>Pteropodidae</taxon>
        <taxon>Rousettinae</taxon>
        <taxon>Rousettus</taxon>
    </lineage>
</organism>
<dbReference type="Proteomes" id="UP000593571">
    <property type="component" value="Unassembled WGS sequence"/>
</dbReference>
<name>A0A7J8BEH6_ROUAE</name>
<dbReference type="AlphaFoldDB" id="A0A7J8BEH6"/>
<evidence type="ECO:0000313" key="2">
    <source>
        <dbReference type="EMBL" id="KAF6397082.1"/>
    </source>
</evidence>
<gene>
    <name evidence="2" type="ORF">HJG63_009749</name>
</gene>
<dbReference type="EMBL" id="JACASE010000017">
    <property type="protein sequence ID" value="KAF6397082.1"/>
    <property type="molecule type" value="Genomic_DNA"/>
</dbReference>
<keyword evidence="3" id="KW-1185">Reference proteome</keyword>
<sequence length="212" mass="23344">MFFFLDLSDPERRIWLPQETASVLLLHNVPTWGGDKARGKRRRARDGGDAHTTVPSRAASPKHDSSLDAAGPAPRSWKPTSREKGDLPSGFRLPSAKGSLSLLTSPDSGSCVCALHVGSHSTSFFVVGRKRGEKHLVQARDEASGFTCMKLVRTQAELVAGARTRCLRGSDAIPLGQGYKKQQKRTPFHTMRLMSKFFCLGQRMSCLAYRKC</sequence>
<evidence type="ECO:0000256" key="1">
    <source>
        <dbReference type="SAM" id="MobiDB-lite"/>
    </source>
</evidence>
<feature type="region of interest" description="Disordered" evidence="1">
    <location>
        <begin position="34"/>
        <end position="92"/>
    </location>
</feature>